<dbReference type="Pfam" id="PF01551">
    <property type="entry name" value="Peptidase_M23"/>
    <property type="match status" value="1"/>
</dbReference>
<feature type="domain" description="M23ase beta-sheet core" evidence="1">
    <location>
        <begin position="26"/>
        <end position="118"/>
    </location>
</feature>
<dbReference type="EC" id="3.4.-.-" evidence="2"/>
<dbReference type="PANTHER" id="PTHR21666">
    <property type="entry name" value="PEPTIDASE-RELATED"/>
    <property type="match status" value="1"/>
</dbReference>
<dbReference type="InterPro" id="IPR050570">
    <property type="entry name" value="Cell_wall_metabolism_enzyme"/>
</dbReference>
<organism evidence="2 3">
    <name type="scientific">Microbacterium marmarense</name>
    <dbReference type="NCBI Taxonomy" id="3122051"/>
    <lineage>
        <taxon>Bacteria</taxon>
        <taxon>Bacillati</taxon>
        <taxon>Actinomycetota</taxon>
        <taxon>Actinomycetes</taxon>
        <taxon>Micrococcales</taxon>
        <taxon>Microbacteriaceae</taxon>
        <taxon>Microbacterium</taxon>
    </lineage>
</organism>
<gene>
    <name evidence="2" type="ORF">WDU96_08685</name>
</gene>
<dbReference type="Proteomes" id="UP001368654">
    <property type="component" value="Unassembled WGS sequence"/>
</dbReference>
<dbReference type="GO" id="GO:0016787">
    <property type="term" value="F:hydrolase activity"/>
    <property type="evidence" value="ECO:0007669"/>
    <property type="project" value="UniProtKB-KW"/>
</dbReference>
<accession>A0ABU8LTT9</accession>
<protein>
    <submittedName>
        <fullName evidence="2">M23 family metallopeptidase</fullName>
        <ecNumber evidence="2">3.4.-.-</ecNumber>
    </submittedName>
</protein>
<evidence type="ECO:0000313" key="2">
    <source>
        <dbReference type="EMBL" id="MEJ1155668.1"/>
    </source>
</evidence>
<evidence type="ECO:0000259" key="1">
    <source>
        <dbReference type="Pfam" id="PF01551"/>
    </source>
</evidence>
<proteinExistence type="predicted"/>
<dbReference type="InterPro" id="IPR016047">
    <property type="entry name" value="M23ase_b-sheet_dom"/>
</dbReference>
<dbReference type="Gene3D" id="2.70.70.10">
    <property type="entry name" value="Glucose Permease (Domain IIA)"/>
    <property type="match status" value="1"/>
</dbReference>
<dbReference type="InterPro" id="IPR011055">
    <property type="entry name" value="Dup_hybrid_motif"/>
</dbReference>
<dbReference type="SUPFAM" id="SSF51261">
    <property type="entry name" value="Duplicated hybrid motif"/>
    <property type="match status" value="1"/>
</dbReference>
<keyword evidence="2" id="KW-0378">Hydrolase</keyword>
<name>A0ABU8LTT9_9MICO</name>
<dbReference type="PANTHER" id="PTHR21666:SF270">
    <property type="entry name" value="MUREIN HYDROLASE ACTIVATOR ENVC"/>
    <property type="match status" value="1"/>
</dbReference>
<reference evidence="2 3" key="1">
    <citation type="submission" date="2024-02" db="EMBL/GenBank/DDBJ databases">
        <authorList>
            <person name="Saticioglu I.B."/>
        </authorList>
    </citation>
    <scope>NUCLEOTIDE SEQUENCE [LARGE SCALE GENOMIC DNA]</scope>
    <source>
        <strain evidence="2 3">Mu-86</strain>
    </source>
</reference>
<sequence>MEWNWPLASFEVTRPFVAPSHEYAAGHRGVDLRALADNTVLAPADGRVAFVGHVVDRAIITIDHGGGLVTTLEPVASDLSAGTDVARQEAVGELAVGGHADQGDLHVGVRLHGHYINPAVLVGEVPLAVLLPCC</sequence>
<keyword evidence="3" id="KW-1185">Reference proteome</keyword>
<dbReference type="CDD" id="cd12797">
    <property type="entry name" value="M23_peptidase"/>
    <property type="match status" value="1"/>
</dbReference>
<dbReference type="EMBL" id="JBBDGL010000002">
    <property type="protein sequence ID" value="MEJ1155668.1"/>
    <property type="molecule type" value="Genomic_DNA"/>
</dbReference>
<comment type="caution">
    <text evidence="2">The sequence shown here is derived from an EMBL/GenBank/DDBJ whole genome shotgun (WGS) entry which is preliminary data.</text>
</comment>
<evidence type="ECO:0000313" key="3">
    <source>
        <dbReference type="Proteomes" id="UP001368654"/>
    </source>
</evidence>